<dbReference type="NCBIfam" id="TIGR01379">
    <property type="entry name" value="thiL"/>
    <property type="match status" value="1"/>
</dbReference>
<feature type="binding site" evidence="1">
    <location>
        <begin position="121"/>
        <end position="122"/>
    </location>
    <ligand>
        <name>ATP</name>
        <dbReference type="ChEBI" id="CHEBI:30616"/>
    </ligand>
</feature>
<feature type="binding site" evidence="1">
    <location>
        <position position="27"/>
    </location>
    <ligand>
        <name>Mg(2+)</name>
        <dbReference type="ChEBI" id="CHEBI:18420"/>
        <label>4</label>
    </ligand>
</feature>
<dbReference type="InterPro" id="IPR036676">
    <property type="entry name" value="PurM-like_C_sf"/>
</dbReference>
<feature type="binding site" evidence="1">
    <location>
        <position position="122"/>
    </location>
    <ligand>
        <name>Mg(2+)</name>
        <dbReference type="ChEBI" id="CHEBI:18420"/>
        <label>1</label>
    </ligand>
</feature>
<name>A0ABV9NT18_9BACI</name>
<dbReference type="HAMAP" id="MF_02128">
    <property type="entry name" value="TMP_kinase"/>
    <property type="match status" value="1"/>
</dbReference>
<protein>
    <recommendedName>
        <fullName evidence="1">Thiamine-monophosphate kinase</fullName>
        <shortName evidence="1">TMP kinase</shortName>
        <shortName evidence="1">Thiamine-phosphate kinase</shortName>
        <ecNumber evidence="1">2.7.4.16</ecNumber>
    </recommendedName>
</protein>
<feature type="domain" description="PurM-like C-terminal" evidence="3">
    <location>
        <begin position="152"/>
        <end position="300"/>
    </location>
</feature>
<feature type="binding site" evidence="1">
    <location>
        <position position="217"/>
    </location>
    <ligand>
        <name>Mg(2+)</name>
        <dbReference type="ChEBI" id="CHEBI:18420"/>
        <label>5</label>
    </ligand>
</feature>
<dbReference type="PANTHER" id="PTHR30270:SF0">
    <property type="entry name" value="THIAMINE-MONOPHOSPHATE KINASE"/>
    <property type="match status" value="1"/>
</dbReference>
<keyword evidence="1" id="KW-0479">Metal-binding</keyword>
<sequence>MNEFDWIRSIAPKSHHRSSVIQGIGDDAAVFRPRCGWDMVTAVDSFSEGVHFTRETMPLDAIGYKLLAANVSDLAAMGAVPLYYLVSAAIPAEGWELSELDPVYAGMKRLGDACSMDLIGGDTISTGNGLVLTVTVIGRVEQDCSLLRSSAKPGDVLFLTGPVGLAAAGLNRLLTHGRSVWGDDPDIQAHQYPVPHVAYGRLFAESGLRVAVNDVSDGIAHEAEEIAEASGAAVTIIREQLPETGLNAERAELENWMLRGGEDFVLIGTASRADFRHLQETCCLQKLPLYAIGYVEAGEAHVFMERNGKRERLTGGGYSHF</sequence>
<dbReference type="CDD" id="cd02194">
    <property type="entry name" value="ThiL"/>
    <property type="match status" value="1"/>
</dbReference>
<feature type="binding site" evidence="1">
    <location>
        <position position="73"/>
    </location>
    <ligand>
        <name>Mg(2+)</name>
        <dbReference type="ChEBI" id="CHEBI:18420"/>
        <label>4</label>
    </ligand>
</feature>
<feature type="binding site" evidence="1">
    <location>
        <position position="104"/>
    </location>
    <ligand>
        <name>ATP</name>
        <dbReference type="ChEBI" id="CHEBI:30616"/>
    </ligand>
</feature>
<reference evidence="5" key="1">
    <citation type="journal article" date="2019" name="Int. J. Syst. Evol. Microbiol.">
        <title>The Global Catalogue of Microorganisms (GCM) 10K type strain sequencing project: providing services to taxonomists for standard genome sequencing and annotation.</title>
        <authorList>
            <consortium name="The Broad Institute Genomics Platform"/>
            <consortium name="The Broad Institute Genome Sequencing Center for Infectious Disease"/>
            <person name="Wu L."/>
            <person name="Ma J."/>
        </authorList>
    </citation>
    <scope>NUCLEOTIDE SEQUENCE [LARGE SCALE GENOMIC DNA]</scope>
    <source>
        <strain evidence="5">JCM 12165</strain>
    </source>
</reference>
<evidence type="ECO:0000259" key="3">
    <source>
        <dbReference type="Pfam" id="PF02769"/>
    </source>
</evidence>
<dbReference type="PIRSF" id="PIRSF005303">
    <property type="entry name" value="Thiam_monoph_kin"/>
    <property type="match status" value="1"/>
</dbReference>
<comment type="caution">
    <text evidence="1">Lacks conserved residue(s) required for the propagation of feature annotation.</text>
</comment>
<feature type="binding site" evidence="1">
    <location>
        <position position="148"/>
    </location>
    <ligand>
        <name>ATP</name>
        <dbReference type="ChEBI" id="CHEBI:30616"/>
    </ligand>
</feature>
<organism evidence="4 5">
    <name type="scientific">Bacillus daqingensis</name>
    <dbReference type="NCBI Taxonomy" id="872396"/>
    <lineage>
        <taxon>Bacteria</taxon>
        <taxon>Bacillati</taxon>
        <taxon>Bacillota</taxon>
        <taxon>Bacilli</taxon>
        <taxon>Bacillales</taxon>
        <taxon>Bacillaceae</taxon>
        <taxon>Bacillus</taxon>
    </lineage>
</organism>
<keyword evidence="1" id="KW-0067">ATP-binding</keyword>
<dbReference type="Pfam" id="PF00586">
    <property type="entry name" value="AIRS"/>
    <property type="match status" value="1"/>
</dbReference>
<feature type="binding site" evidence="1">
    <location>
        <position position="216"/>
    </location>
    <ligand>
        <name>ATP</name>
        <dbReference type="ChEBI" id="CHEBI:30616"/>
    </ligand>
</feature>
<feature type="domain" description="PurM-like N-terminal" evidence="2">
    <location>
        <begin position="25"/>
        <end position="140"/>
    </location>
</feature>
<feature type="binding site" evidence="1">
    <location>
        <position position="318"/>
    </location>
    <ligand>
        <name>substrate</name>
    </ligand>
</feature>
<keyword evidence="1" id="KW-0460">Magnesium</keyword>
<feature type="binding site" evidence="1">
    <location>
        <position position="73"/>
    </location>
    <ligand>
        <name>Mg(2+)</name>
        <dbReference type="ChEBI" id="CHEBI:18420"/>
        <label>3</label>
    </ligand>
</feature>
<feature type="binding site" evidence="1">
    <location>
        <position position="73"/>
    </location>
    <ligand>
        <name>Mg(2+)</name>
        <dbReference type="ChEBI" id="CHEBI:18420"/>
        <label>2</label>
    </ligand>
</feature>
<feature type="binding site" evidence="1">
    <location>
        <position position="214"/>
    </location>
    <ligand>
        <name>Mg(2+)</name>
        <dbReference type="ChEBI" id="CHEBI:18420"/>
        <label>3</label>
    </ligand>
</feature>
<dbReference type="InterPro" id="IPR010918">
    <property type="entry name" value="PurM-like_C_dom"/>
</dbReference>
<dbReference type="Gene3D" id="3.90.650.10">
    <property type="entry name" value="PurM-like C-terminal domain"/>
    <property type="match status" value="1"/>
</dbReference>
<dbReference type="RefSeq" id="WP_377909184.1">
    <property type="nucleotide sequence ID" value="NZ_JBHSGK010000007.1"/>
</dbReference>
<dbReference type="Pfam" id="PF02769">
    <property type="entry name" value="AIRS_C"/>
    <property type="match status" value="1"/>
</dbReference>
<comment type="catalytic activity">
    <reaction evidence="1">
        <text>thiamine phosphate + ATP = thiamine diphosphate + ADP</text>
        <dbReference type="Rhea" id="RHEA:15913"/>
        <dbReference type="ChEBI" id="CHEBI:30616"/>
        <dbReference type="ChEBI" id="CHEBI:37575"/>
        <dbReference type="ChEBI" id="CHEBI:58937"/>
        <dbReference type="ChEBI" id="CHEBI:456216"/>
        <dbReference type="EC" id="2.7.4.16"/>
    </reaction>
</comment>
<evidence type="ECO:0000256" key="1">
    <source>
        <dbReference type="HAMAP-Rule" id="MF_02128"/>
    </source>
</evidence>
<dbReference type="SUPFAM" id="SSF56042">
    <property type="entry name" value="PurM C-terminal domain-like"/>
    <property type="match status" value="1"/>
</dbReference>
<dbReference type="InterPro" id="IPR016188">
    <property type="entry name" value="PurM-like_N"/>
</dbReference>
<evidence type="ECO:0000313" key="4">
    <source>
        <dbReference type="EMBL" id="MFC4736543.1"/>
    </source>
</evidence>
<dbReference type="Gene3D" id="3.30.1330.10">
    <property type="entry name" value="PurM-like, N-terminal domain"/>
    <property type="match status" value="1"/>
</dbReference>
<keyword evidence="1" id="KW-0547">Nucleotide-binding</keyword>
<dbReference type="InterPro" id="IPR036921">
    <property type="entry name" value="PurM-like_N_sf"/>
</dbReference>
<dbReference type="Proteomes" id="UP001595896">
    <property type="component" value="Unassembled WGS sequence"/>
</dbReference>
<feature type="binding site" evidence="1">
    <location>
        <position position="44"/>
    </location>
    <ligand>
        <name>Mg(2+)</name>
        <dbReference type="ChEBI" id="CHEBI:18420"/>
        <label>2</label>
    </ligand>
</feature>
<feature type="binding site" evidence="1">
    <location>
        <position position="262"/>
    </location>
    <ligand>
        <name>substrate</name>
    </ligand>
</feature>
<dbReference type="EMBL" id="JBHSGK010000007">
    <property type="protein sequence ID" value="MFC4736543.1"/>
    <property type="molecule type" value="Genomic_DNA"/>
</dbReference>
<evidence type="ECO:0000259" key="2">
    <source>
        <dbReference type="Pfam" id="PF00586"/>
    </source>
</evidence>
<dbReference type="SUPFAM" id="SSF55326">
    <property type="entry name" value="PurM N-terminal domain-like"/>
    <property type="match status" value="1"/>
</dbReference>
<dbReference type="GO" id="GO:0009030">
    <property type="term" value="F:thiamine-phosphate kinase activity"/>
    <property type="evidence" value="ECO:0007669"/>
    <property type="project" value="UniProtKB-EC"/>
</dbReference>
<feature type="binding site" evidence="1">
    <location>
        <position position="27"/>
    </location>
    <ligand>
        <name>Mg(2+)</name>
        <dbReference type="ChEBI" id="CHEBI:18420"/>
        <label>3</label>
    </ligand>
</feature>
<dbReference type="PANTHER" id="PTHR30270">
    <property type="entry name" value="THIAMINE-MONOPHOSPHATE KINASE"/>
    <property type="match status" value="1"/>
</dbReference>
<accession>A0ABV9NT18</accession>
<proteinExistence type="inferred from homology"/>
<feature type="binding site" evidence="1">
    <location>
        <position position="44"/>
    </location>
    <ligand>
        <name>Mg(2+)</name>
        <dbReference type="ChEBI" id="CHEBI:18420"/>
        <label>1</label>
    </ligand>
</feature>
<comment type="caution">
    <text evidence="4">The sequence shown here is derived from an EMBL/GenBank/DDBJ whole genome shotgun (WGS) entry which is preliminary data.</text>
</comment>
<gene>
    <name evidence="1 4" type="primary">thiL</name>
    <name evidence="4" type="ORF">ACFO4L_08125</name>
</gene>
<keyword evidence="5" id="KW-1185">Reference proteome</keyword>
<comment type="miscellaneous">
    <text evidence="1">Reaction mechanism of ThiL seems to utilize a direct, inline transfer of the gamma-phosphate of ATP to TMP rather than a phosphorylated enzyme intermediate.</text>
</comment>
<dbReference type="EC" id="2.7.4.16" evidence="1"/>
<comment type="similarity">
    <text evidence="1">Belongs to the thiamine-monophosphate kinase family.</text>
</comment>
<keyword evidence="1 4" id="KW-0808">Transferase</keyword>
<comment type="pathway">
    <text evidence="1">Cofactor biosynthesis; thiamine diphosphate biosynthesis; thiamine diphosphate from thiamine phosphate: step 1/1.</text>
</comment>
<keyword evidence="1" id="KW-0784">Thiamine biosynthesis</keyword>
<comment type="function">
    <text evidence="1">Catalyzes the ATP-dependent phosphorylation of thiamine-monophosphate (TMP) to form thiamine-pyrophosphate (TPP), the active form of vitamin B1.</text>
</comment>
<dbReference type="InterPro" id="IPR006283">
    <property type="entry name" value="ThiL-like"/>
</dbReference>
<feature type="binding site" evidence="1">
    <location>
        <position position="51"/>
    </location>
    <ligand>
        <name>substrate</name>
    </ligand>
</feature>
<keyword evidence="1 4" id="KW-0418">Kinase</keyword>
<evidence type="ECO:0000313" key="5">
    <source>
        <dbReference type="Proteomes" id="UP001595896"/>
    </source>
</evidence>